<dbReference type="GO" id="GO:0005604">
    <property type="term" value="C:basement membrane"/>
    <property type="evidence" value="ECO:0007669"/>
    <property type="project" value="TreeGrafter"/>
</dbReference>
<dbReference type="Proteomes" id="UP000054359">
    <property type="component" value="Unassembled WGS sequence"/>
</dbReference>
<dbReference type="GO" id="GO:0007411">
    <property type="term" value="P:axon guidance"/>
    <property type="evidence" value="ECO:0007669"/>
    <property type="project" value="TreeGrafter"/>
</dbReference>
<dbReference type="Gene3D" id="2.60.120.260">
    <property type="entry name" value="Galactose-binding domain-like"/>
    <property type="match status" value="1"/>
</dbReference>
<dbReference type="InterPro" id="IPR050440">
    <property type="entry name" value="Laminin/Netrin_ECM"/>
</dbReference>
<dbReference type="OMA" id="NICYIMK"/>
<dbReference type="GO" id="GO:0009888">
    <property type="term" value="P:tissue development"/>
    <property type="evidence" value="ECO:0007669"/>
    <property type="project" value="TreeGrafter"/>
</dbReference>
<keyword evidence="3" id="KW-0812">Transmembrane</keyword>
<evidence type="ECO:0000256" key="3">
    <source>
        <dbReference type="SAM" id="Phobius"/>
    </source>
</evidence>
<dbReference type="EMBL" id="KK116846">
    <property type="protein sequence ID" value="KFM68927.1"/>
    <property type="molecule type" value="Genomic_DNA"/>
</dbReference>
<feature type="domain" description="Laminin N-terminal" evidence="4">
    <location>
        <begin position="66"/>
        <end position="261"/>
    </location>
</feature>
<keyword evidence="2" id="KW-0424">Laminin EGF-like domain</keyword>
<dbReference type="GO" id="GO:0005201">
    <property type="term" value="F:extracellular matrix structural constituent"/>
    <property type="evidence" value="ECO:0007669"/>
    <property type="project" value="TreeGrafter"/>
</dbReference>
<evidence type="ECO:0000313" key="6">
    <source>
        <dbReference type="Proteomes" id="UP000054359"/>
    </source>
</evidence>
<dbReference type="SMART" id="SM00136">
    <property type="entry name" value="LamNT"/>
    <property type="match status" value="1"/>
</dbReference>
<dbReference type="PANTHER" id="PTHR10574">
    <property type="entry name" value="NETRIN/LAMININ-RELATED"/>
    <property type="match status" value="1"/>
</dbReference>
<organism evidence="5 6">
    <name type="scientific">Stegodyphus mimosarum</name>
    <name type="common">African social velvet spider</name>
    <dbReference type="NCBI Taxonomy" id="407821"/>
    <lineage>
        <taxon>Eukaryota</taxon>
        <taxon>Metazoa</taxon>
        <taxon>Ecdysozoa</taxon>
        <taxon>Arthropoda</taxon>
        <taxon>Chelicerata</taxon>
        <taxon>Arachnida</taxon>
        <taxon>Araneae</taxon>
        <taxon>Araneomorphae</taxon>
        <taxon>Entelegynae</taxon>
        <taxon>Eresoidea</taxon>
        <taxon>Eresidae</taxon>
        <taxon>Stegodyphus</taxon>
    </lineage>
</organism>
<dbReference type="AlphaFoldDB" id="A0A087TUY8"/>
<keyword evidence="1" id="KW-1015">Disulfide bond</keyword>
<dbReference type="STRING" id="407821.A0A087TUY8"/>
<dbReference type="GO" id="GO:0009887">
    <property type="term" value="P:animal organ morphogenesis"/>
    <property type="evidence" value="ECO:0007669"/>
    <property type="project" value="TreeGrafter"/>
</dbReference>
<evidence type="ECO:0000256" key="1">
    <source>
        <dbReference type="ARBA" id="ARBA00023157"/>
    </source>
</evidence>
<gene>
    <name evidence="5" type="ORF">X975_12651</name>
</gene>
<feature type="non-terminal residue" evidence="5">
    <location>
        <position position="261"/>
    </location>
</feature>
<reference evidence="5 6" key="1">
    <citation type="submission" date="2013-11" db="EMBL/GenBank/DDBJ databases">
        <title>Genome sequencing of Stegodyphus mimosarum.</title>
        <authorList>
            <person name="Bechsgaard J."/>
        </authorList>
    </citation>
    <scope>NUCLEOTIDE SEQUENCE [LARGE SCALE GENOMIC DNA]</scope>
</reference>
<evidence type="ECO:0000313" key="5">
    <source>
        <dbReference type="EMBL" id="KFM68927.1"/>
    </source>
</evidence>
<proteinExistence type="predicted"/>
<dbReference type="Pfam" id="PF00055">
    <property type="entry name" value="Laminin_N"/>
    <property type="match status" value="1"/>
</dbReference>
<dbReference type="InterPro" id="IPR008211">
    <property type="entry name" value="Laminin_N"/>
</dbReference>
<dbReference type="PROSITE" id="PS51117">
    <property type="entry name" value="LAMININ_NTER"/>
    <property type="match status" value="1"/>
</dbReference>
<evidence type="ECO:0000259" key="4">
    <source>
        <dbReference type="PROSITE" id="PS51117"/>
    </source>
</evidence>
<keyword evidence="3" id="KW-1133">Transmembrane helix</keyword>
<keyword evidence="3" id="KW-0472">Membrane</keyword>
<protein>
    <submittedName>
        <fullName evidence="5">Laminin subunit alpha-1</fullName>
    </submittedName>
</protein>
<evidence type="ECO:0000256" key="2">
    <source>
        <dbReference type="ARBA" id="ARBA00023292"/>
    </source>
</evidence>
<feature type="transmembrane region" description="Helical" evidence="3">
    <location>
        <begin position="20"/>
        <end position="40"/>
    </location>
</feature>
<dbReference type="OrthoDB" id="6426158at2759"/>
<sequence>MCGDITLSRFGLFQKTLKVYVTLFGVIVIMGLCQEAGAMMTRIKGPYNNRTFYERYYNYWSLDYDPERGLFPSVNNLAANAIISANATCGEDKPEIYCKLVEHVFMREPQCGLCNARSDNPEHRHPIINAIDGTNQWWQSPTLQNGKHFEWVTITLDLKQIFQIAYVIVKAAISPRPGNWILERSRDGISYKPWQYYAISDAECWEAFGIRPTMGKPRYRSDDEIICTSYYSKLNPLEGGEIHTSLVNGRPGAEGPSDTLR</sequence>
<accession>A0A087TUY8</accession>
<keyword evidence="6" id="KW-1185">Reference proteome</keyword>
<dbReference type="PANTHER" id="PTHR10574:SF436">
    <property type="entry name" value="LAMININ SUBUNIT ALPHA-2"/>
    <property type="match status" value="1"/>
</dbReference>
<name>A0A087TUY8_STEMI</name>